<proteinExistence type="predicted"/>
<dbReference type="CDD" id="cd06989">
    <property type="entry name" value="cupin_DRT102"/>
    <property type="match status" value="1"/>
</dbReference>
<dbReference type="Gene3D" id="2.60.120.10">
    <property type="entry name" value="Jelly Rolls"/>
    <property type="match status" value="1"/>
</dbReference>
<dbReference type="InterPro" id="IPR011051">
    <property type="entry name" value="RmlC_Cupin_sf"/>
</dbReference>
<dbReference type="Proteomes" id="UP000287394">
    <property type="component" value="Chromosome"/>
</dbReference>
<keyword evidence="2" id="KW-1185">Reference proteome</keyword>
<reference evidence="1 2" key="1">
    <citation type="journal article" date="2019" name="Int. J. Syst. Evol. Microbiol.">
        <title>Capsulimonas corticalis gen. nov., sp. nov., an aerobic capsulated bacterium, of a novel bacterial order, Capsulimonadales ord. nov., of the class Armatimonadia of the phylum Armatimonadetes.</title>
        <authorList>
            <person name="Li J."/>
            <person name="Kudo C."/>
            <person name="Tonouchi A."/>
        </authorList>
    </citation>
    <scope>NUCLEOTIDE SEQUENCE [LARGE SCALE GENOMIC DNA]</scope>
    <source>
        <strain evidence="1 2">AX-7</strain>
    </source>
</reference>
<dbReference type="OrthoDB" id="7506908at2"/>
<name>A0A402CW40_9BACT</name>
<protein>
    <submittedName>
        <fullName evidence="1">Uncharacterized protein</fullName>
    </submittedName>
</protein>
<evidence type="ECO:0000313" key="2">
    <source>
        <dbReference type="Proteomes" id="UP000287394"/>
    </source>
</evidence>
<accession>A0A402CW40</accession>
<sequence>MLRRTHERRAAWFGPSILLAALTLSSLGGFAHPLSSLGQLRLTPEEVKSAHSLLPSETGSSGASSVREIVIHGDPAKPGLYTILLKVGPNTRIAAHRHPDDRMATVLSGVWYFGYGPKFDTAKLKQLPAGSVYAEPAGANHFAMTRGPVIVEITGYGPSGVTYATNANIPSPHHSAEH</sequence>
<dbReference type="RefSeq" id="WP_119321578.1">
    <property type="nucleotide sequence ID" value="NZ_AP025739.1"/>
</dbReference>
<evidence type="ECO:0000313" key="1">
    <source>
        <dbReference type="EMBL" id="BDI34025.1"/>
    </source>
</evidence>
<dbReference type="KEGG" id="ccot:CCAX7_60760"/>
<organism evidence="1 2">
    <name type="scientific">Capsulimonas corticalis</name>
    <dbReference type="NCBI Taxonomy" id="2219043"/>
    <lineage>
        <taxon>Bacteria</taxon>
        <taxon>Bacillati</taxon>
        <taxon>Armatimonadota</taxon>
        <taxon>Armatimonadia</taxon>
        <taxon>Capsulimonadales</taxon>
        <taxon>Capsulimonadaceae</taxon>
        <taxon>Capsulimonas</taxon>
    </lineage>
</organism>
<dbReference type="SUPFAM" id="SSF51182">
    <property type="entry name" value="RmlC-like cupins"/>
    <property type="match status" value="1"/>
</dbReference>
<gene>
    <name evidence="1" type="ORF">CCAX7_60760</name>
</gene>
<dbReference type="EMBL" id="AP025739">
    <property type="protein sequence ID" value="BDI34025.1"/>
    <property type="molecule type" value="Genomic_DNA"/>
</dbReference>
<dbReference type="InterPro" id="IPR014710">
    <property type="entry name" value="RmlC-like_jellyroll"/>
</dbReference>
<dbReference type="AlphaFoldDB" id="A0A402CW40"/>